<sequence>MHPALVPAAVALLLTVPAEGTTPEADLAHHGGITMTGAHVAVALTPQNHGPSDVTDSTLRLAWSVPLADDQTLPDACLRSGPRTVDCRTGALPAAAYGTPFTVDVRLAAATTEVTVRIDTVWTGGPVDHNGQNNRHRVLVLDTGDTYYF</sequence>
<dbReference type="Proteomes" id="UP001432251">
    <property type="component" value="Chromosome"/>
</dbReference>
<protein>
    <submittedName>
        <fullName evidence="1">Uncharacterized protein</fullName>
    </submittedName>
</protein>
<keyword evidence="2" id="KW-1185">Reference proteome</keyword>
<gene>
    <name evidence="1" type="ORF">V2W30_17270</name>
</gene>
<evidence type="ECO:0000313" key="2">
    <source>
        <dbReference type="Proteomes" id="UP001432251"/>
    </source>
</evidence>
<evidence type="ECO:0000313" key="1">
    <source>
        <dbReference type="EMBL" id="WWQ64924.1"/>
    </source>
</evidence>
<reference evidence="1" key="1">
    <citation type="journal article" date="2025" name="Int. J. Syst. Evol. Microbiol.">
        <title>Streptomyces citrinus sp. nov., with yellow diffusible pigment.</title>
        <authorList>
            <person name="He Y."/>
            <person name="Yang E."/>
            <person name="Xu J."/>
            <person name="Sun Y."/>
            <person name="Sun L."/>
        </authorList>
    </citation>
    <scope>NUCLEOTIDE SEQUENCE</scope>
    <source>
        <strain evidence="1">Q6</strain>
    </source>
</reference>
<proteinExistence type="predicted"/>
<organism evidence="1 2">
    <name type="scientific">Streptomyces citrinus</name>
    <dbReference type="NCBI Taxonomy" id="3118173"/>
    <lineage>
        <taxon>Bacteria</taxon>
        <taxon>Bacillati</taxon>
        <taxon>Actinomycetota</taxon>
        <taxon>Actinomycetes</taxon>
        <taxon>Kitasatosporales</taxon>
        <taxon>Streptomycetaceae</taxon>
        <taxon>Streptomyces</taxon>
    </lineage>
</organism>
<name>A0ACD5ADE6_9ACTN</name>
<accession>A0ACD5ADE6</accession>
<dbReference type="EMBL" id="CP146022">
    <property type="protein sequence ID" value="WWQ64924.1"/>
    <property type="molecule type" value="Genomic_DNA"/>
</dbReference>